<organism evidence="1">
    <name type="scientific">marine sediment metagenome</name>
    <dbReference type="NCBI Taxonomy" id="412755"/>
    <lineage>
        <taxon>unclassified sequences</taxon>
        <taxon>metagenomes</taxon>
        <taxon>ecological metagenomes</taxon>
    </lineage>
</organism>
<gene>
    <name evidence="1" type="ORF">LCGC14_1368060</name>
</gene>
<dbReference type="AlphaFoldDB" id="A0A0F9K653"/>
<dbReference type="EMBL" id="LAZR01008614">
    <property type="protein sequence ID" value="KKM77634.1"/>
    <property type="molecule type" value="Genomic_DNA"/>
</dbReference>
<sequence>MNILTRPYRDIGTHFGIEASGVSQENRKANNCLSYREMEKLLPVWRVAITQLRAIETSDPDGSPMPPNYGDEFTEIDYAPIPKRDLPFGVPEWFGDDAWGRSANPSHRNCVRRSRPDDGHTLCWIAPKR</sequence>
<proteinExistence type="predicted"/>
<name>A0A0F9K653_9ZZZZ</name>
<reference evidence="1" key="1">
    <citation type="journal article" date="2015" name="Nature">
        <title>Complex archaea that bridge the gap between prokaryotes and eukaryotes.</title>
        <authorList>
            <person name="Spang A."/>
            <person name="Saw J.H."/>
            <person name="Jorgensen S.L."/>
            <person name="Zaremba-Niedzwiedzka K."/>
            <person name="Martijn J."/>
            <person name="Lind A.E."/>
            <person name="van Eijk R."/>
            <person name="Schleper C."/>
            <person name="Guy L."/>
            <person name="Ettema T.J."/>
        </authorList>
    </citation>
    <scope>NUCLEOTIDE SEQUENCE</scope>
</reference>
<evidence type="ECO:0000313" key="1">
    <source>
        <dbReference type="EMBL" id="KKM77634.1"/>
    </source>
</evidence>
<comment type="caution">
    <text evidence="1">The sequence shown here is derived from an EMBL/GenBank/DDBJ whole genome shotgun (WGS) entry which is preliminary data.</text>
</comment>
<accession>A0A0F9K653</accession>
<protein>
    <submittedName>
        <fullName evidence="1">Uncharacterized protein</fullName>
    </submittedName>
</protein>